<protein>
    <submittedName>
        <fullName evidence="4">Uncharacterized protein</fullName>
    </submittedName>
</protein>
<dbReference type="InterPro" id="IPR036291">
    <property type="entry name" value="NAD(P)-bd_dom_sf"/>
</dbReference>
<dbReference type="GO" id="GO:0016491">
    <property type="term" value="F:oxidoreductase activity"/>
    <property type="evidence" value="ECO:0007669"/>
    <property type="project" value="UniProtKB-KW"/>
</dbReference>
<keyword evidence="3" id="KW-0812">Transmembrane</keyword>
<dbReference type="InterPro" id="IPR020904">
    <property type="entry name" value="Sc_DH/Rdtase_CS"/>
</dbReference>
<evidence type="ECO:0000313" key="4">
    <source>
        <dbReference type="EMBL" id="KAL3119960.1"/>
    </source>
</evidence>
<evidence type="ECO:0000256" key="1">
    <source>
        <dbReference type="ARBA" id="ARBA00023002"/>
    </source>
</evidence>
<feature type="transmembrane region" description="Helical" evidence="3">
    <location>
        <begin position="35"/>
        <end position="65"/>
    </location>
</feature>
<keyword evidence="3" id="KW-0472">Membrane</keyword>
<feature type="compositionally biased region" description="Basic and acidic residues" evidence="2">
    <location>
        <begin position="8"/>
        <end position="21"/>
    </location>
</feature>
<dbReference type="EMBL" id="JBICBT010000228">
    <property type="protein sequence ID" value="KAL3119960.1"/>
    <property type="molecule type" value="Genomic_DNA"/>
</dbReference>
<comment type="caution">
    <text evidence="4">The sequence shown here is derived from an EMBL/GenBank/DDBJ whole genome shotgun (WGS) entry which is preliminary data.</text>
</comment>
<dbReference type="PANTHER" id="PTHR43313">
    <property type="entry name" value="SHORT-CHAIN DEHYDROGENASE/REDUCTASE FAMILY 9C"/>
    <property type="match status" value="1"/>
</dbReference>
<proteinExistence type="predicted"/>
<reference evidence="4 5" key="1">
    <citation type="submission" date="2024-10" db="EMBL/GenBank/DDBJ databases">
        <authorList>
            <person name="Kim D."/>
        </authorList>
    </citation>
    <scope>NUCLEOTIDE SEQUENCE [LARGE SCALE GENOMIC DNA]</scope>
    <source>
        <strain evidence="4">BH-2024</strain>
    </source>
</reference>
<dbReference type="Gene3D" id="3.40.50.720">
    <property type="entry name" value="NAD(P)-binding Rossmann-like Domain"/>
    <property type="match status" value="1"/>
</dbReference>
<dbReference type="PROSITE" id="PS00061">
    <property type="entry name" value="ADH_SHORT"/>
    <property type="match status" value="1"/>
</dbReference>
<organism evidence="4 5">
    <name type="scientific">Heterodera trifolii</name>
    <dbReference type="NCBI Taxonomy" id="157864"/>
    <lineage>
        <taxon>Eukaryota</taxon>
        <taxon>Metazoa</taxon>
        <taxon>Ecdysozoa</taxon>
        <taxon>Nematoda</taxon>
        <taxon>Chromadorea</taxon>
        <taxon>Rhabditida</taxon>
        <taxon>Tylenchina</taxon>
        <taxon>Tylenchomorpha</taxon>
        <taxon>Tylenchoidea</taxon>
        <taxon>Heteroderidae</taxon>
        <taxon>Heteroderinae</taxon>
        <taxon>Heterodera</taxon>
    </lineage>
</organism>
<dbReference type="SUPFAM" id="SSF51735">
    <property type="entry name" value="NAD(P)-binding Rossmann-fold domains"/>
    <property type="match status" value="1"/>
</dbReference>
<evidence type="ECO:0000313" key="5">
    <source>
        <dbReference type="Proteomes" id="UP001620626"/>
    </source>
</evidence>
<dbReference type="InterPro" id="IPR002347">
    <property type="entry name" value="SDR_fam"/>
</dbReference>
<dbReference type="PANTHER" id="PTHR43313:SF7">
    <property type="entry name" value="17-BETA-HYDROXYSTEROID DEHYDROGENASE TYPE 6"/>
    <property type="match status" value="1"/>
</dbReference>
<dbReference type="Proteomes" id="UP001620626">
    <property type="component" value="Unassembled WGS sequence"/>
</dbReference>
<name>A0ABD2LXG5_9BILA</name>
<feature type="region of interest" description="Disordered" evidence="2">
    <location>
        <begin position="1"/>
        <end position="21"/>
    </location>
</feature>
<gene>
    <name evidence="4" type="ORF">niasHT_007088</name>
</gene>
<dbReference type="Pfam" id="PF00106">
    <property type="entry name" value="adh_short"/>
    <property type="match status" value="1"/>
</dbReference>
<evidence type="ECO:0000256" key="2">
    <source>
        <dbReference type="SAM" id="MobiDB-lite"/>
    </source>
</evidence>
<dbReference type="PRINTS" id="PR00081">
    <property type="entry name" value="GDHRDH"/>
</dbReference>
<dbReference type="AlphaFoldDB" id="A0ABD2LXG5"/>
<sequence>MFAFSVPEAKKGDKSADRKWNIGGRKKEQTKQVNAFSFVLLMGPAALLLLLPSLLLLFLLIRALLELIPVSRLDKRSVLITGCDSGFGFDLALRCLGAGMRVFAGCLTQTGIQSLKKSAHEKGIAVELLESFELDVTSDESVAKALEFVERKLGPGKGLHALVNNAGISGNESWDDWLIPKDYDDVFQVNTLGTIRVTHAFKRLVKRERESRIVIMASSCGRVALPTLGPYSVSKFAVEAYADIIRTELILFGVKVAVIEPGFFRTPITNLDSGNAILEKIWARLPESTKQEYGPNFYKFCQNYLLFFLNPTRLNPPEMVVDAYWHAISSAWPRRRRQVGLDMHFFYWPVSMLCAEFQDLFFLLSTFIFRIPTPIGCSQRWHSPLAKTH</sequence>
<evidence type="ECO:0000256" key="3">
    <source>
        <dbReference type="SAM" id="Phobius"/>
    </source>
</evidence>
<keyword evidence="5" id="KW-1185">Reference proteome</keyword>
<keyword evidence="3" id="KW-1133">Transmembrane helix</keyword>
<accession>A0ABD2LXG5</accession>
<keyword evidence="1" id="KW-0560">Oxidoreductase</keyword>